<feature type="compositionally biased region" description="Polar residues" evidence="4">
    <location>
        <begin position="223"/>
        <end position="242"/>
    </location>
</feature>
<keyword evidence="1" id="KW-0112">Calmodulin-binding</keyword>
<evidence type="ECO:0000259" key="5">
    <source>
        <dbReference type="Pfam" id="PF13178"/>
    </source>
</evidence>
<evidence type="ECO:0000256" key="4">
    <source>
        <dbReference type="SAM" id="MobiDB-lite"/>
    </source>
</evidence>
<feature type="region of interest" description="Disordered" evidence="4">
    <location>
        <begin position="376"/>
        <end position="427"/>
    </location>
</feature>
<dbReference type="Proteomes" id="UP000594261">
    <property type="component" value="Chromosome 2"/>
</dbReference>
<dbReference type="InterPro" id="IPR000048">
    <property type="entry name" value="IQ_motif_EF-hand-BS"/>
</dbReference>
<dbReference type="EnsemblPlants" id="QL02p073389:mrna">
    <property type="protein sequence ID" value="QL02p073389:mrna"/>
    <property type="gene ID" value="QL02p073389"/>
</dbReference>
<evidence type="ECO:0000256" key="1">
    <source>
        <dbReference type="ARBA" id="ARBA00022860"/>
    </source>
</evidence>
<dbReference type="Gramene" id="QL02p073389:mrna">
    <property type="protein sequence ID" value="QL02p073389:mrna"/>
    <property type="gene ID" value="QL02p073389"/>
</dbReference>
<dbReference type="InParanoid" id="A0A7N2KYQ8"/>
<protein>
    <recommendedName>
        <fullName evidence="5">DUF4005 domain-containing protein</fullName>
    </recommendedName>
</protein>
<evidence type="ECO:0000313" key="7">
    <source>
        <dbReference type="Proteomes" id="UP000594261"/>
    </source>
</evidence>
<dbReference type="PANTHER" id="PTHR32295">
    <property type="entry name" value="IQ-DOMAIN 5-RELATED"/>
    <property type="match status" value="1"/>
</dbReference>
<dbReference type="GO" id="GO:0005516">
    <property type="term" value="F:calmodulin binding"/>
    <property type="evidence" value="ECO:0007669"/>
    <property type="project" value="UniProtKB-KW"/>
</dbReference>
<reference evidence="7" key="1">
    <citation type="journal article" date="2016" name="G3 (Bethesda)">
        <title>First Draft Assembly and Annotation of the Genome of a California Endemic Oak Quercus lobata Nee (Fagaceae).</title>
        <authorList>
            <person name="Sork V.L."/>
            <person name="Fitz-Gibbon S.T."/>
            <person name="Puiu D."/>
            <person name="Crepeau M."/>
            <person name="Gugger P.F."/>
            <person name="Sherman R."/>
            <person name="Stevens K."/>
            <person name="Langley C.H."/>
            <person name="Pellegrini M."/>
            <person name="Salzberg S.L."/>
        </authorList>
    </citation>
    <scope>NUCLEOTIDE SEQUENCE [LARGE SCALE GENOMIC DNA]</scope>
    <source>
        <strain evidence="7">cv. SW786</strain>
    </source>
</reference>
<comment type="similarity">
    <text evidence="2">Belongs to the IQD family.</text>
</comment>
<keyword evidence="7" id="KW-1185">Reference proteome</keyword>
<accession>A0A7N2KYQ8</accession>
<name>A0A7N2KYQ8_QUELO</name>
<dbReference type="PROSITE" id="PS50096">
    <property type="entry name" value="IQ"/>
    <property type="match status" value="2"/>
</dbReference>
<dbReference type="AlphaFoldDB" id="A0A7N2KYQ8"/>
<feature type="domain" description="DUF4005" evidence="5">
    <location>
        <begin position="331"/>
        <end position="393"/>
    </location>
</feature>
<comment type="subunit">
    <text evidence="3">Binds to multiple calmodulin (CaM) in the presence of Ca(2+) and CaM-like proteins.</text>
</comment>
<feature type="region of interest" description="Disordered" evidence="4">
    <location>
        <begin position="219"/>
        <end position="244"/>
    </location>
</feature>
<organism evidence="6 7">
    <name type="scientific">Quercus lobata</name>
    <name type="common">Valley oak</name>
    <dbReference type="NCBI Taxonomy" id="97700"/>
    <lineage>
        <taxon>Eukaryota</taxon>
        <taxon>Viridiplantae</taxon>
        <taxon>Streptophyta</taxon>
        <taxon>Embryophyta</taxon>
        <taxon>Tracheophyta</taxon>
        <taxon>Spermatophyta</taxon>
        <taxon>Magnoliopsida</taxon>
        <taxon>eudicotyledons</taxon>
        <taxon>Gunneridae</taxon>
        <taxon>Pentapetalae</taxon>
        <taxon>rosids</taxon>
        <taxon>fabids</taxon>
        <taxon>Fagales</taxon>
        <taxon>Fagaceae</taxon>
        <taxon>Quercus</taxon>
    </lineage>
</organism>
<sequence>MMLSMPAKQGAHTEGTMGLDSSDSAEITRQKQAATKAQETFKGYLACRVFRALKGIIRLQALIRGHLVRRQAVATLCCMQGIVKLQAHIRGQKVRLSVCGLEVQKECSVVVTQVGPVGLHTTTRPEKLSTNSLVCKLLASLPTAMSLSLHYDPVEPNSAWDWLECWSSSNFGDHFHSQNVFPTLNLIDSKMAFKQGKLNQAGQNEWLLIGQAMTEKPKLNMRKVSSSTVSDAPQKGSNNSSEKVNDPIVVVSNDSKLSEVEIPPKPLALEETVDMMHDDHPAGERIPLETVEKVDNIPVVNEELNTKEDYTSKGNQKCWRRSFPAKQEYPENVSQNTPTLPKYMQATESAKAKLRAQGSPGFGQYEMENGFIRRHSLPASTNGKLSTMSPWVQRLAPSNGKGEGKSYRSPSSSKDDEDKVARPGWRR</sequence>
<evidence type="ECO:0000313" key="6">
    <source>
        <dbReference type="EnsemblPlants" id="QL02p073389:mrna"/>
    </source>
</evidence>
<dbReference type="OMA" id="ERWNTIR"/>
<dbReference type="Pfam" id="PF00612">
    <property type="entry name" value="IQ"/>
    <property type="match status" value="2"/>
</dbReference>
<feature type="compositionally biased region" description="Polar residues" evidence="4">
    <location>
        <begin position="378"/>
        <end position="390"/>
    </location>
</feature>
<dbReference type="Pfam" id="PF13178">
    <property type="entry name" value="DUF4005"/>
    <property type="match status" value="1"/>
</dbReference>
<evidence type="ECO:0000256" key="2">
    <source>
        <dbReference type="ARBA" id="ARBA00024341"/>
    </source>
</evidence>
<feature type="region of interest" description="Disordered" evidence="4">
    <location>
        <begin position="1"/>
        <end position="23"/>
    </location>
</feature>
<evidence type="ECO:0000256" key="3">
    <source>
        <dbReference type="ARBA" id="ARBA00024378"/>
    </source>
</evidence>
<reference evidence="6" key="2">
    <citation type="submission" date="2021-01" db="UniProtKB">
        <authorList>
            <consortium name="EnsemblPlants"/>
        </authorList>
    </citation>
    <scope>IDENTIFICATION</scope>
</reference>
<dbReference type="PANTHER" id="PTHR32295:SF279">
    <property type="entry name" value="PROTEIN IQ-DOMAIN 31-LIKE"/>
    <property type="match status" value="1"/>
</dbReference>
<dbReference type="InterPro" id="IPR025064">
    <property type="entry name" value="DUF4005"/>
</dbReference>
<proteinExistence type="inferred from homology"/>